<feature type="transmembrane region" description="Helical" evidence="1">
    <location>
        <begin position="55"/>
        <end position="75"/>
    </location>
</feature>
<evidence type="ECO:0000313" key="3">
    <source>
        <dbReference type="Proteomes" id="UP000321617"/>
    </source>
</evidence>
<dbReference type="Gene3D" id="2.140.10.10">
    <property type="entry name" value="Quinoprotein alcohol dehydrogenase-like superfamily"/>
    <property type="match status" value="1"/>
</dbReference>
<dbReference type="SUPFAM" id="SSF50998">
    <property type="entry name" value="Quinoprotein alcohol dehydrogenase-like"/>
    <property type="match status" value="1"/>
</dbReference>
<organism evidence="2 3">
    <name type="scientific">Stackebrandtia albiflava</name>
    <dbReference type="NCBI Taxonomy" id="406432"/>
    <lineage>
        <taxon>Bacteria</taxon>
        <taxon>Bacillati</taxon>
        <taxon>Actinomycetota</taxon>
        <taxon>Actinomycetes</taxon>
        <taxon>Glycomycetales</taxon>
        <taxon>Glycomycetaceae</taxon>
        <taxon>Stackebrandtia</taxon>
    </lineage>
</organism>
<feature type="transmembrane region" description="Helical" evidence="1">
    <location>
        <begin position="82"/>
        <end position="101"/>
    </location>
</feature>
<reference evidence="2 3" key="1">
    <citation type="journal article" date="2013" name="Stand. Genomic Sci.">
        <title>Genomic Encyclopedia of Type Strains, Phase I: The one thousand microbial genomes (KMG-I) project.</title>
        <authorList>
            <person name="Kyrpides N.C."/>
            <person name="Woyke T."/>
            <person name="Eisen J.A."/>
            <person name="Garrity G."/>
            <person name="Lilburn T.G."/>
            <person name="Beck B.J."/>
            <person name="Whitman W.B."/>
            <person name="Hugenholtz P."/>
            <person name="Klenk H.P."/>
        </authorList>
    </citation>
    <scope>NUCLEOTIDE SEQUENCE [LARGE SCALE GENOMIC DNA]</scope>
    <source>
        <strain evidence="2 3">DSM 45044</strain>
    </source>
</reference>
<dbReference type="AlphaFoldDB" id="A0A562V1P9"/>
<keyword evidence="1" id="KW-1133">Transmembrane helix</keyword>
<evidence type="ECO:0000256" key="1">
    <source>
        <dbReference type="SAM" id="Phobius"/>
    </source>
</evidence>
<feature type="transmembrane region" description="Helical" evidence="1">
    <location>
        <begin position="113"/>
        <end position="137"/>
    </location>
</feature>
<feature type="transmembrane region" description="Helical" evidence="1">
    <location>
        <begin position="21"/>
        <end position="43"/>
    </location>
</feature>
<evidence type="ECO:0000313" key="2">
    <source>
        <dbReference type="EMBL" id="TWJ11808.1"/>
    </source>
</evidence>
<comment type="caution">
    <text evidence="2">The sequence shown here is derived from an EMBL/GenBank/DDBJ whole genome shotgun (WGS) entry which is preliminary data.</text>
</comment>
<dbReference type="EMBL" id="VLLL01000006">
    <property type="protein sequence ID" value="TWJ11808.1"/>
    <property type="molecule type" value="Genomic_DNA"/>
</dbReference>
<gene>
    <name evidence="2" type="ORF">LX16_2545</name>
</gene>
<feature type="transmembrane region" description="Helical" evidence="1">
    <location>
        <begin position="158"/>
        <end position="181"/>
    </location>
</feature>
<accession>A0A562V1P9</accession>
<proteinExistence type="predicted"/>
<protein>
    <submittedName>
        <fullName evidence="2">Putative pyrroloquinoline-quinone binding quinoprotein</fullName>
    </submittedName>
</protein>
<dbReference type="InterPro" id="IPR011047">
    <property type="entry name" value="Quinoprotein_ADH-like_sf"/>
</dbReference>
<sequence>MANSESDDRRRTGGNRALLRNVLLYCGAAALVAWVILLSVAVFTEPSGDDLDGTWLAVATLVSFLAVFVVLSMMVTHPGWMTGLAGGVTAVGAAVGAWLVYSTMPEPGVGAFITHRHAIAALAFAFGVIGGALLVLGEMAFDARKSDDDVPAGLRLRFGIPAVALVVVAAGLGIPAMHTWADKANTEASQATGGGLEPAKLRFEAASNPIEGRVLAGTPGGVLTTDQTGEGASVAVTMRDPLTGAERWHHRRWNREAGQAPVVSTGGELVALSGKRRDDTMLRYVTVLDSRTGRVRADVPFDGDPGSLEMVSDTLVVHLSGTERQNLTARDFSGRTRWTYRVPAMCTATATADAGERVTVALGCRAENGTAEESHVLALDADSGRALWDWVAAAEGRVFRHGMVVVGDRVVVDVRRDESPNDGMFAARMYRHDVNAISLAEGESVWRRENLELGNTYAPACAGTLQVAGGESGAEPVVLLGECHQISGAAGASMDVTVLAADDGDGVYTAKAPLGYSPTRDEDTSRWFMGLPDGRVVLAVDASMDLNRPDCRWYVAGPEKGETTRLPVPESIAESGWCQRTSLQLTPNGVAAGYVVEDGGGFFALR</sequence>
<keyword evidence="3" id="KW-1185">Reference proteome</keyword>
<name>A0A562V1P9_9ACTN</name>
<dbReference type="Proteomes" id="UP000321617">
    <property type="component" value="Unassembled WGS sequence"/>
</dbReference>
<dbReference type="RefSeq" id="WP_147138426.1">
    <property type="nucleotide sequence ID" value="NZ_BAABIJ010000002.1"/>
</dbReference>
<dbReference type="OrthoDB" id="5172392at2"/>
<keyword evidence="1" id="KW-0812">Transmembrane</keyword>
<keyword evidence="1" id="KW-0472">Membrane</keyword>